<evidence type="ECO:0000256" key="2">
    <source>
        <dbReference type="ARBA" id="ARBA00006273"/>
    </source>
</evidence>
<dbReference type="Ensembl" id="ENSLACT00000009769.1">
    <property type="protein sequence ID" value="ENSLACP00000009694.1"/>
    <property type="gene ID" value="ENSLACG00000008549.1"/>
</dbReference>
<keyword evidence="6" id="KW-0027">Amidation</keyword>
<dbReference type="InterPro" id="IPR015499">
    <property type="entry name" value="CCK-like"/>
</dbReference>
<accession>H3AJ73</accession>
<name>H3AJ73_LATCH</name>
<comment type="subcellular location">
    <subcellularLocation>
        <location evidence="1 7">Secreted</location>
    </subcellularLocation>
</comment>
<sequence length="114" mass="12658">MNNKVCVSLLVAVLATACLARSVANSRRLDRASVHSDASGRAVSHSGMVRRDAMGSLTPEQRHFVSKFLPQMYAELSNGGGFWKGDSMHPVHDRDYDGWMDFGRRSAEDLEEMD</sequence>
<dbReference type="Pfam" id="PF00918">
    <property type="entry name" value="Gastrin"/>
    <property type="match status" value="1"/>
</dbReference>
<dbReference type="GO" id="GO:0030424">
    <property type="term" value="C:axon"/>
    <property type="evidence" value="ECO:0007669"/>
    <property type="project" value="TreeGrafter"/>
</dbReference>
<keyword evidence="11" id="KW-1185">Reference proteome</keyword>
<dbReference type="AlphaFoldDB" id="H3AJ73"/>
<evidence type="ECO:0000256" key="3">
    <source>
        <dbReference type="ARBA" id="ARBA00022525"/>
    </source>
</evidence>
<dbReference type="PROSITE" id="PS00259">
    <property type="entry name" value="GASTRIN"/>
    <property type="match status" value="1"/>
</dbReference>
<dbReference type="GO" id="GO:0007586">
    <property type="term" value="P:digestion"/>
    <property type="evidence" value="ECO:0007669"/>
    <property type="project" value="InterPro"/>
</dbReference>
<evidence type="ECO:0000313" key="10">
    <source>
        <dbReference type="Ensembl" id="ENSLACP00000009694.1"/>
    </source>
</evidence>
<reference evidence="10" key="2">
    <citation type="submission" date="2025-08" db="UniProtKB">
        <authorList>
            <consortium name="Ensembl"/>
        </authorList>
    </citation>
    <scope>IDENTIFICATION</scope>
</reference>
<evidence type="ECO:0000256" key="8">
    <source>
        <dbReference type="SAM" id="SignalP"/>
    </source>
</evidence>
<feature type="signal peptide" evidence="8">
    <location>
        <begin position="1"/>
        <end position="20"/>
    </location>
</feature>
<dbReference type="InterPro" id="IPR013152">
    <property type="entry name" value="Gastrin/cholecystokinin_CS"/>
</dbReference>
<evidence type="ECO:0000259" key="9">
    <source>
        <dbReference type="Pfam" id="PF00918"/>
    </source>
</evidence>
<dbReference type="eggNOG" id="ENOG502SA9S">
    <property type="taxonomic scope" value="Eukaryota"/>
</dbReference>
<dbReference type="PROSITE" id="PS51257">
    <property type="entry name" value="PROKAR_LIPOPROTEIN"/>
    <property type="match status" value="1"/>
</dbReference>
<evidence type="ECO:0000313" key="11">
    <source>
        <dbReference type="Proteomes" id="UP000008672"/>
    </source>
</evidence>
<dbReference type="InParanoid" id="H3AJ73"/>
<dbReference type="STRING" id="7897.ENSLACP00000009694"/>
<reference evidence="11" key="1">
    <citation type="submission" date="2011-08" db="EMBL/GenBank/DDBJ databases">
        <title>The draft genome of Latimeria chalumnae.</title>
        <authorList>
            <person name="Di Palma F."/>
            <person name="Alfoldi J."/>
            <person name="Johnson J."/>
            <person name="Berlin A."/>
            <person name="Gnerre S."/>
            <person name="Jaffe D."/>
            <person name="MacCallum I."/>
            <person name="Young S."/>
            <person name="Walker B.J."/>
            <person name="Lander E."/>
            <person name="Lindblad-Toh K."/>
        </authorList>
    </citation>
    <scope>NUCLEOTIDE SEQUENCE [LARGE SCALE GENOMIC DNA]</scope>
    <source>
        <strain evidence="11">Wild caught</strain>
    </source>
</reference>
<feature type="chain" id="PRO_5003580311" description="Gastrin/cholecystokinin peptide hormone domain-containing protein" evidence="8">
    <location>
        <begin position="21"/>
        <end position="114"/>
    </location>
</feature>
<dbReference type="Proteomes" id="UP000008672">
    <property type="component" value="Unassembled WGS sequence"/>
</dbReference>
<dbReference type="PANTHER" id="PTHR10786:SF0">
    <property type="entry name" value="CHOLECYSTOKININ"/>
    <property type="match status" value="1"/>
</dbReference>
<dbReference type="GO" id="GO:0005184">
    <property type="term" value="F:neuropeptide hormone activity"/>
    <property type="evidence" value="ECO:0007669"/>
    <property type="project" value="InterPro"/>
</dbReference>
<keyword evidence="8" id="KW-0732">Signal</keyword>
<dbReference type="PANTHER" id="PTHR10786">
    <property type="entry name" value="CHOLECYSTOKININ"/>
    <property type="match status" value="1"/>
</dbReference>
<reference evidence="10" key="3">
    <citation type="submission" date="2025-09" db="UniProtKB">
        <authorList>
            <consortium name="Ensembl"/>
        </authorList>
    </citation>
    <scope>IDENTIFICATION</scope>
</reference>
<dbReference type="EMBL" id="AFYH01153581">
    <property type="status" value="NOT_ANNOTATED_CDS"/>
    <property type="molecule type" value="Genomic_DNA"/>
</dbReference>
<dbReference type="GeneTree" id="ENSGT01030000235196"/>
<keyword evidence="5" id="KW-0165">Cleavage on pair of basic residues</keyword>
<feature type="domain" description="Gastrin/cholecystokinin peptide hormone" evidence="9">
    <location>
        <begin position="4"/>
        <end position="113"/>
    </location>
</feature>
<evidence type="ECO:0000256" key="6">
    <source>
        <dbReference type="ARBA" id="ARBA00022815"/>
    </source>
</evidence>
<dbReference type="Bgee" id="ENSLACG00000008549">
    <property type="expression patterns" value="Expressed in muscle tissue and 5 other cell types or tissues"/>
</dbReference>
<evidence type="ECO:0000256" key="5">
    <source>
        <dbReference type="ARBA" id="ARBA00022685"/>
    </source>
</evidence>
<dbReference type="InterPro" id="IPR001651">
    <property type="entry name" value="Gastrin/CCK"/>
</dbReference>
<keyword evidence="4" id="KW-0765">Sulfation</keyword>
<proteinExistence type="inferred from homology"/>
<evidence type="ECO:0000256" key="1">
    <source>
        <dbReference type="ARBA" id="ARBA00004613"/>
    </source>
</evidence>
<dbReference type="OMA" id="THFPNWM"/>
<protein>
    <recommendedName>
        <fullName evidence="9">Gastrin/cholecystokinin peptide hormone domain-containing protein</fullName>
    </recommendedName>
</protein>
<dbReference type="HOGENOM" id="CLU_2235601_0_0_1"/>
<keyword evidence="3" id="KW-0964">Secreted</keyword>
<comment type="similarity">
    <text evidence="2 7">Belongs to the gastrin/cholecystokinin family.</text>
</comment>
<organism evidence="10 11">
    <name type="scientific">Latimeria chalumnae</name>
    <name type="common">Coelacanth</name>
    <dbReference type="NCBI Taxonomy" id="7897"/>
    <lineage>
        <taxon>Eukaryota</taxon>
        <taxon>Metazoa</taxon>
        <taxon>Chordata</taxon>
        <taxon>Craniata</taxon>
        <taxon>Vertebrata</taxon>
        <taxon>Euteleostomi</taxon>
        <taxon>Coelacanthiformes</taxon>
        <taxon>Coelacanthidae</taxon>
        <taxon>Latimeria</taxon>
    </lineage>
</organism>
<evidence type="ECO:0000256" key="4">
    <source>
        <dbReference type="ARBA" id="ARBA00022641"/>
    </source>
</evidence>
<dbReference type="GO" id="GO:0005615">
    <property type="term" value="C:extracellular space"/>
    <property type="evidence" value="ECO:0007669"/>
    <property type="project" value="TreeGrafter"/>
</dbReference>
<evidence type="ECO:0000256" key="7">
    <source>
        <dbReference type="RuleBase" id="RU004362"/>
    </source>
</evidence>